<comment type="caution">
    <text evidence="2">The sequence shown here is derived from an EMBL/GenBank/DDBJ whole genome shotgun (WGS) entry which is preliminary data.</text>
</comment>
<feature type="non-terminal residue" evidence="2">
    <location>
        <position position="179"/>
    </location>
</feature>
<feature type="compositionally biased region" description="Low complexity" evidence="1">
    <location>
        <begin position="15"/>
        <end position="25"/>
    </location>
</feature>
<gene>
    <name evidence="2" type="ORF">GSTENG00031768001</name>
</gene>
<feature type="compositionally biased region" description="Basic residues" evidence="1">
    <location>
        <begin position="1"/>
        <end position="12"/>
    </location>
</feature>
<dbReference type="EMBL" id="CAAE01015017">
    <property type="protein sequence ID" value="CAG10205.1"/>
    <property type="molecule type" value="Genomic_DNA"/>
</dbReference>
<accession>Q4RN27</accession>
<dbReference type="AlphaFoldDB" id="Q4RN27"/>
<feature type="region of interest" description="Disordered" evidence="1">
    <location>
        <begin position="1"/>
        <end position="28"/>
    </location>
</feature>
<protein>
    <submittedName>
        <fullName evidence="2">(spotted green pufferfish) hypothetical protein</fullName>
    </submittedName>
</protein>
<name>Q4RN27_TETNG</name>
<dbReference type="KEGG" id="tng:GSTEN00031768G001"/>
<reference evidence="2" key="1">
    <citation type="journal article" date="2004" name="Nature">
        <title>Genome duplication in the teleost fish Tetraodon nigroviridis reveals the early vertebrate proto-karyotype.</title>
        <authorList>
            <person name="Jaillon O."/>
            <person name="Aury J.-M."/>
            <person name="Brunet F."/>
            <person name="Petit J.-L."/>
            <person name="Stange-Thomann N."/>
            <person name="Mauceli E."/>
            <person name="Bouneau L."/>
            <person name="Fischer C."/>
            <person name="Ozouf-Costaz C."/>
            <person name="Bernot A."/>
            <person name="Nicaud S."/>
            <person name="Jaffe D."/>
            <person name="Fisher S."/>
            <person name="Lutfalla G."/>
            <person name="Dossat C."/>
            <person name="Segurens B."/>
            <person name="Dasilva C."/>
            <person name="Salanoubat M."/>
            <person name="Levy M."/>
            <person name="Boudet N."/>
            <person name="Castellano S."/>
            <person name="Anthouard V."/>
            <person name="Jubin C."/>
            <person name="Castelli V."/>
            <person name="Katinka M."/>
            <person name="Vacherie B."/>
            <person name="Biemont C."/>
            <person name="Skalli Z."/>
            <person name="Cattolico L."/>
            <person name="Poulain J."/>
            <person name="De Berardinis V."/>
            <person name="Cruaud C."/>
            <person name="Duprat S."/>
            <person name="Brottier P."/>
            <person name="Coutanceau J.-P."/>
            <person name="Gouzy J."/>
            <person name="Parra G."/>
            <person name="Lardier G."/>
            <person name="Chapple C."/>
            <person name="McKernan K.J."/>
            <person name="McEwan P."/>
            <person name="Bosak S."/>
            <person name="Kellis M."/>
            <person name="Volff J.-N."/>
            <person name="Guigo R."/>
            <person name="Zody M.C."/>
            <person name="Mesirov J."/>
            <person name="Lindblad-Toh K."/>
            <person name="Birren B."/>
            <person name="Nusbaum C."/>
            <person name="Kahn D."/>
            <person name="Robinson-Rechavi M."/>
            <person name="Laudet V."/>
            <person name="Schachter V."/>
            <person name="Quetier F."/>
            <person name="Saurin W."/>
            <person name="Scarpelli C."/>
            <person name="Wincker P."/>
            <person name="Lander E.S."/>
            <person name="Weissenbach J."/>
            <person name="Roest Crollius H."/>
        </authorList>
    </citation>
    <scope>NUCLEOTIDE SEQUENCE [LARGE SCALE GENOMIC DNA]</scope>
</reference>
<reference evidence="2" key="2">
    <citation type="submission" date="2004-02" db="EMBL/GenBank/DDBJ databases">
        <authorList>
            <consortium name="Genoscope"/>
            <consortium name="Whitehead Institute Centre for Genome Research"/>
        </authorList>
    </citation>
    <scope>NUCLEOTIDE SEQUENCE</scope>
</reference>
<evidence type="ECO:0000256" key="1">
    <source>
        <dbReference type="SAM" id="MobiDB-lite"/>
    </source>
</evidence>
<organism evidence="2">
    <name type="scientific">Tetraodon nigroviridis</name>
    <name type="common">Spotted green pufferfish</name>
    <name type="synonym">Chelonodon nigroviridis</name>
    <dbReference type="NCBI Taxonomy" id="99883"/>
    <lineage>
        <taxon>Eukaryota</taxon>
        <taxon>Metazoa</taxon>
        <taxon>Chordata</taxon>
        <taxon>Craniata</taxon>
        <taxon>Vertebrata</taxon>
        <taxon>Euteleostomi</taxon>
        <taxon>Actinopterygii</taxon>
        <taxon>Neopterygii</taxon>
        <taxon>Teleostei</taxon>
        <taxon>Neoteleostei</taxon>
        <taxon>Acanthomorphata</taxon>
        <taxon>Eupercaria</taxon>
        <taxon>Tetraodontiformes</taxon>
        <taxon>Tetradontoidea</taxon>
        <taxon>Tetraodontidae</taxon>
        <taxon>Tetraodon</taxon>
    </lineage>
</organism>
<proteinExistence type="predicted"/>
<evidence type="ECO:0000313" key="2">
    <source>
        <dbReference type="EMBL" id="CAG10205.1"/>
    </source>
</evidence>
<sequence>SHSRGARRKGRFKGSDGSTSSDTTTNSLVRQTWSQAVRMLLPDSGACETAVPFSPPRSPSCRAVGWAIAEEHSFHTQTKNKNVSWASAARTHRSWYSEQNQGICIIHYSRCGTVRRHKCPGLCGRTSMSKKLKFGLADALICPSSLRSEMIFIPLGILDKFSWSPLTKHILGRVSPNLT</sequence>